<dbReference type="OrthoDB" id="1683373at2759"/>
<evidence type="ECO:0008006" key="7">
    <source>
        <dbReference type="Google" id="ProtNLM"/>
    </source>
</evidence>
<evidence type="ECO:0000313" key="6">
    <source>
        <dbReference type="Proteomes" id="UP000094336"/>
    </source>
</evidence>
<dbReference type="PANTHER" id="PTHR10980">
    <property type="entry name" value="RHO GDP-DISSOCIATION INHIBITOR"/>
    <property type="match status" value="1"/>
</dbReference>
<dbReference type="FunFam" id="2.70.50.30:FF:000004">
    <property type="entry name" value="Rho GDP-dissociation inhibitor 1"/>
    <property type="match status" value="1"/>
</dbReference>
<reference evidence="6" key="1">
    <citation type="submission" date="2016-05" db="EMBL/GenBank/DDBJ databases">
        <title>Comparative genomics of biotechnologically important yeasts.</title>
        <authorList>
            <consortium name="DOE Joint Genome Institute"/>
            <person name="Riley R."/>
            <person name="Haridas S."/>
            <person name="Wolfe K.H."/>
            <person name="Lopes M.R."/>
            <person name="Hittinger C.T."/>
            <person name="Goker M."/>
            <person name="Salamov A."/>
            <person name="Wisecaver J."/>
            <person name="Long T.M."/>
            <person name="Aerts A.L."/>
            <person name="Barry K."/>
            <person name="Choi C."/>
            <person name="Clum A."/>
            <person name="Coughlan A.Y."/>
            <person name="Deshpande S."/>
            <person name="Douglass A.P."/>
            <person name="Hanson S.J."/>
            <person name="Klenk H.-P."/>
            <person name="Labutti K."/>
            <person name="Lapidus A."/>
            <person name="Lindquist E."/>
            <person name="Lipzen A."/>
            <person name="Meier-Kolthoff J.P."/>
            <person name="Ohm R.A."/>
            <person name="Otillar R.P."/>
            <person name="Pangilinan J."/>
            <person name="Peng Y."/>
            <person name="Rokas A."/>
            <person name="Rosa C.A."/>
            <person name="Scheuner C."/>
            <person name="Sibirny A.A."/>
            <person name="Slot J.C."/>
            <person name="Stielow J.B."/>
            <person name="Sun H."/>
            <person name="Kurtzman C.P."/>
            <person name="Blackwell M."/>
            <person name="Grigoriev I.V."/>
            <person name="Jeffries T.W."/>
        </authorList>
    </citation>
    <scope>NUCLEOTIDE SEQUENCE [LARGE SCALE GENOMIC DNA]</scope>
    <source>
        <strain evidence="6">NRRL Y-12698</strain>
    </source>
</reference>
<dbReference type="Pfam" id="PF02115">
    <property type="entry name" value="Rho_GDI"/>
    <property type="match status" value="1"/>
</dbReference>
<dbReference type="RefSeq" id="XP_018983856.1">
    <property type="nucleotide sequence ID" value="XM_019129510.1"/>
</dbReference>
<dbReference type="InterPro" id="IPR000406">
    <property type="entry name" value="Rho_GDI"/>
</dbReference>
<comment type="subcellular location">
    <subcellularLocation>
        <location evidence="1">Cytoplasm</location>
    </subcellularLocation>
</comment>
<dbReference type="AlphaFoldDB" id="A0A1E3QLN5"/>
<dbReference type="STRING" id="984486.A0A1E3QLN5"/>
<dbReference type="GO" id="GO:0005829">
    <property type="term" value="C:cytosol"/>
    <property type="evidence" value="ECO:0007669"/>
    <property type="project" value="EnsemblFungi"/>
</dbReference>
<organism evidence="5 6">
    <name type="scientific">Babjeviella inositovora NRRL Y-12698</name>
    <dbReference type="NCBI Taxonomy" id="984486"/>
    <lineage>
        <taxon>Eukaryota</taxon>
        <taxon>Fungi</taxon>
        <taxon>Dikarya</taxon>
        <taxon>Ascomycota</taxon>
        <taxon>Saccharomycotina</taxon>
        <taxon>Pichiomycetes</taxon>
        <taxon>Serinales incertae sedis</taxon>
        <taxon>Babjeviella</taxon>
    </lineage>
</organism>
<dbReference type="GO" id="GO:0032889">
    <property type="term" value="P:regulation of vacuole fusion, non-autophagic"/>
    <property type="evidence" value="ECO:0007669"/>
    <property type="project" value="EnsemblFungi"/>
</dbReference>
<gene>
    <name evidence="5" type="ORF">BABINDRAFT_162734</name>
</gene>
<dbReference type="GO" id="GO:0007266">
    <property type="term" value="P:Rho protein signal transduction"/>
    <property type="evidence" value="ECO:0007669"/>
    <property type="project" value="EnsemblFungi"/>
</dbReference>
<dbReference type="GO" id="GO:0005934">
    <property type="term" value="C:cellular bud tip"/>
    <property type="evidence" value="ECO:0007669"/>
    <property type="project" value="EnsemblFungi"/>
</dbReference>
<keyword evidence="4" id="KW-0963">Cytoplasm</keyword>
<dbReference type="GeneID" id="30147363"/>
<sequence>MSHSDDELVPEGVAGYVVGEKKTIDEYQKLDAEDESLAKWKASLGLSAGNTLPVAPGDKRKVVITEIAIFFNNEAEKPIIVNLENESATSLLDGSKFNFKIKERSVYVMRVRFKIQHEIVTGMRYLQQAKKAGITVDKLDEPCGSFAPNTTDKPYYEKVFEEVEAPGGIMGRGSLAVTAKFIDDDKNVHMTAKFTIQITK</sequence>
<comment type="similarity">
    <text evidence="2">Belongs to the Rho GDI family.</text>
</comment>
<dbReference type="GO" id="GO:0005935">
    <property type="term" value="C:cellular bud neck"/>
    <property type="evidence" value="ECO:0007669"/>
    <property type="project" value="EnsemblFungi"/>
</dbReference>
<keyword evidence="3" id="KW-0343">GTPase activation</keyword>
<dbReference type="InterPro" id="IPR024792">
    <property type="entry name" value="RhoGDI_dom_sf"/>
</dbReference>
<evidence type="ECO:0000256" key="3">
    <source>
        <dbReference type="ARBA" id="ARBA00022468"/>
    </source>
</evidence>
<evidence type="ECO:0000256" key="4">
    <source>
        <dbReference type="ARBA" id="ARBA00022490"/>
    </source>
</evidence>
<dbReference type="GO" id="GO:0005094">
    <property type="term" value="F:Rho GDP-dissociation inhibitor activity"/>
    <property type="evidence" value="ECO:0007669"/>
    <property type="project" value="EnsemblFungi"/>
</dbReference>
<dbReference type="SUPFAM" id="SSF81296">
    <property type="entry name" value="E set domains"/>
    <property type="match status" value="1"/>
</dbReference>
<dbReference type="EMBL" id="KV454435">
    <property type="protein sequence ID" value="ODQ78528.1"/>
    <property type="molecule type" value="Genomic_DNA"/>
</dbReference>
<dbReference type="Proteomes" id="UP000094336">
    <property type="component" value="Unassembled WGS sequence"/>
</dbReference>
<dbReference type="InterPro" id="IPR014756">
    <property type="entry name" value="Ig_E-set"/>
</dbReference>
<proteinExistence type="inferred from homology"/>
<dbReference type="GO" id="GO:0007015">
    <property type="term" value="P:actin filament organization"/>
    <property type="evidence" value="ECO:0007669"/>
    <property type="project" value="EnsemblFungi"/>
</dbReference>
<dbReference type="PANTHER" id="PTHR10980:SF3">
    <property type="entry name" value="LD16419P"/>
    <property type="match status" value="1"/>
</dbReference>
<accession>A0A1E3QLN5</accession>
<evidence type="ECO:0000313" key="5">
    <source>
        <dbReference type="EMBL" id="ODQ78528.1"/>
    </source>
</evidence>
<evidence type="ECO:0000256" key="1">
    <source>
        <dbReference type="ARBA" id="ARBA00004496"/>
    </source>
</evidence>
<dbReference type="GO" id="GO:0016020">
    <property type="term" value="C:membrane"/>
    <property type="evidence" value="ECO:0007669"/>
    <property type="project" value="TreeGrafter"/>
</dbReference>
<evidence type="ECO:0000256" key="2">
    <source>
        <dbReference type="ARBA" id="ARBA00009758"/>
    </source>
</evidence>
<dbReference type="GO" id="GO:0005096">
    <property type="term" value="F:GTPase activator activity"/>
    <property type="evidence" value="ECO:0007669"/>
    <property type="project" value="UniProtKB-KW"/>
</dbReference>
<protein>
    <recommendedName>
        <fullName evidence="7">Rho GDP-dissociation inhibitor</fullName>
    </recommendedName>
</protein>
<keyword evidence="6" id="KW-1185">Reference proteome</keyword>
<dbReference type="Gene3D" id="2.70.50.30">
    <property type="entry name" value="Coagulation Factor XIII, subunit A, domain 1"/>
    <property type="match status" value="1"/>
</dbReference>
<name>A0A1E3QLN5_9ASCO</name>